<protein>
    <recommendedName>
        <fullName evidence="5">Transketolase C-terminal domain-containing protein</fullName>
    </recommendedName>
</protein>
<accession>X1J477</accession>
<evidence type="ECO:0000256" key="4">
    <source>
        <dbReference type="ARBA" id="ARBA00023052"/>
    </source>
</evidence>
<evidence type="ECO:0000256" key="3">
    <source>
        <dbReference type="ARBA" id="ARBA00022679"/>
    </source>
</evidence>
<dbReference type="GO" id="GO:0019288">
    <property type="term" value="P:isopentenyl diphosphate biosynthetic process, methylerythritol 4-phosphate pathway"/>
    <property type="evidence" value="ECO:0007669"/>
    <property type="project" value="TreeGrafter"/>
</dbReference>
<keyword evidence="4" id="KW-0786">Thiamine pyrophosphate</keyword>
<evidence type="ECO:0000259" key="5">
    <source>
        <dbReference type="Pfam" id="PF02780"/>
    </source>
</evidence>
<sequence>RYPRELVPSQKFVRAACAKPFKLGKSVVVKKGKDSAVAIVSYGSILTEALKAADLLAKDGITVDVINARFAAPVDEKIISLLDKGKGIITVEDHRLACGFGSAVLELAAATLKCPIKNPIAVLGTPRRFIKHDSRNAQLMEAGINADKIAQTARQMLEA</sequence>
<dbReference type="SUPFAM" id="SSF52922">
    <property type="entry name" value="TK C-terminal domain-like"/>
    <property type="match status" value="1"/>
</dbReference>
<keyword evidence="3" id="KW-0808">Transferase</keyword>
<dbReference type="PANTHER" id="PTHR43322">
    <property type="entry name" value="1-D-DEOXYXYLULOSE 5-PHOSPHATE SYNTHASE-RELATED"/>
    <property type="match status" value="1"/>
</dbReference>
<name>X1J477_9ZZZZ</name>
<dbReference type="PANTHER" id="PTHR43322:SF5">
    <property type="entry name" value="1-DEOXY-D-XYLULOSE-5-PHOSPHATE SYNTHASE, CHLOROPLASTIC"/>
    <property type="match status" value="1"/>
</dbReference>
<dbReference type="InterPro" id="IPR005477">
    <property type="entry name" value="Dxylulose-5-P_synthase"/>
</dbReference>
<evidence type="ECO:0000256" key="2">
    <source>
        <dbReference type="ARBA" id="ARBA00011738"/>
    </source>
</evidence>
<dbReference type="InterPro" id="IPR009014">
    <property type="entry name" value="Transketo_C/PFOR_II"/>
</dbReference>
<dbReference type="AlphaFoldDB" id="X1J477"/>
<dbReference type="GO" id="GO:0008661">
    <property type="term" value="F:1-deoxy-D-xylulose-5-phosphate synthase activity"/>
    <property type="evidence" value="ECO:0007669"/>
    <property type="project" value="InterPro"/>
</dbReference>
<comment type="caution">
    <text evidence="6">The sequence shown here is derived from an EMBL/GenBank/DDBJ whole genome shotgun (WGS) entry which is preliminary data.</text>
</comment>
<proteinExistence type="predicted"/>
<dbReference type="InterPro" id="IPR033248">
    <property type="entry name" value="Transketolase_C"/>
</dbReference>
<gene>
    <name evidence="6" type="ORF">S03H2_58700</name>
</gene>
<dbReference type="EMBL" id="BARU01037708">
    <property type="protein sequence ID" value="GAH89506.1"/>
    <property type="molecule type" value="Genomic_DNA"/>
</dbReference>
<organism evidence="6">
    <name type="scientific">marine sediment metagenome</name>
    <dbReference type="NCBI Taxonomy" id="412755"/>
    <lineage>
        <taxon>unclassified sequences</taxon>
        <taxon>metagenomes</taxon>
        <taxon>ecological metagenomes</taxon>
    </lineage>
</organism>
<reference evidence="6" key="1">
    <citation type="journal article" date="2014" name="Front. Microbiol.">
        <title>High frequency of phylogenetically diverse reductive dehalogenase-homologous genes in deep subseafloor sedimentary metagenomes.</title>
        <authorList>
            <person name="Kawai M."/>
            <person name="Futagami T."/>
            <person name="Toyoda A."/>
            <person name="Takaki Y."/>
            <person name="Nishi S."/>
            <person name="Hori S."/>
            <person name="Arai W."/>
            <person name="Tsubouchi T."/>
            <person name="Morono Y."/>
            <person name="Uchiyama I."/>
            <person name="Ito T."/>
            <person name="Fujiyama A."/>
            <person name="Inagaki F."/>
            <person name="Takami H."/>
        </authorList>
    </citation>
    <scope>NUCLEOTIDE SEQUENCE</scope>
    <source>
        <strain evidence="6">Expedition CK06-06</strain>
    </source>
</reference>
<feature type="domain" description="Transketolase C-terminal" evidence="5">
    <location>
        <begin position="25"/>
        <end position="149"/>
    </location>
</feature>
<dbReference type="Gene3D" id="3.40.50.920">
    <property type="match status" value="1"/>
</dbReference>
<evidence type="ECO:0000256" key="1">
    <source>
        <dbReference type="ARBA" id="ARBA00001946"/>
    </source>
</evidence>
<dbReference type="GO" id="GO:0005829">
    <property type="term" value="C:cytosol"/>
    <property type="evidence" value="ECO:0007669"/>
    <property type="project" value="TreeGrafter"/>
</dbReference>
<comment type="subunit">
    <text evidence="2">Homodimer.</text>
</comment>
<feature type="non-terminal residue" evidence="6">
    <location>
        <position position="1"/>
    </location>
</feature>
<comment type="cofactor">
    <cofactor evidence="1">
        <name>Mg(2+)</name>
        <dbReference type="ChEBI" id="CHEBI:18420"/>
    </cofactor>
</comment>
<dbReference type="Pfam" id="PF02780">
    <property type="entry name" value="Transketolase_C"/>
    <property type="match status" value="1"/>
</dbReference>
<dbReference type="GO" id="GO:0016114">
    <property type="term" value="P:terpenoid biosynthetic process"/>
    <property type="evidence" value="ECO:0007669"/>
    <property type="project" value="InterPro"/>
</dbReference>
<evidence type="ECO:0000313" key="6">
    <source>
        <dbReference type="EMBL" id="GAH89506.1"/>
    </source>
</evidence>